<sequence length="285" mass="33627">MMTMAWTLMNTTVRQSWRFLCLFLPKRFRGIVYAAMFRMNKRIIYGDWIENVRVARIPFGVYLKRGYLQEALATKYVATHTTIPVPIILDIAPAEEGKVWMLMTELPGKQLGQRIGNLRNLSPHQLQVVEDTLRDWFDQLRSLDPPDPDAVCAFGGYPIKSNRISHMRTVGPFLSQREFHMKLVEGYEETLGDVPSASHSKPHRICFTHGDISPYNILVDDDKKPCALIDFECAGWMPEYWEYTYALYIRYPRYKEWCDLFTRIFPQYPTELEVEYRLWEFAFPW</sequence>
<protein>
    <submittedName>
        <fullName evidence="2">Kinase-like protein</fullName>
    </submittedName>
</protein>
<evidence type="ECO:0000313" key="3">
    <source>
        <dbReference type="Proteomes" id="UP000076871"/>
    </source>
</evidence>
<dbReference type="AlphaFoldDB" id="A0A165EX82"/>
<dbReference type="InterPro" id="IPR011009">
    <property type="entry name" value="Kinase-like_dom_sf"/>
</dbReference>
<dbReference type="EMBL" id="KV427617">
    <property type="protein sequence ID" value="KZT07918.1"/>
    <property type="molecule type" value="Genomic_DNA"/>
</dbReference>
<dbReference type="RefSeq" id="XP_040765658.1">
    <property type="nucleotide sequence ID" value="XM_040911546.1"/>
</dbReference>
<feature type="domain" description="Aminoglycoside phosphotransferase" evidence="1">
    <location>
        <begin position="54"/>
        <end position="249"/>
    </location>
</feature>
<proteinExistence type="predicted"/>
<evidence type="ECO:0000259" key="1">
    <source>
        <dbReference type="Pfam" id="PF01636"/>
    </source>
</evidence>
<dbReference type="Pfam" id="PF01636">
    <property type="entry name" value="APH"/>
    <property type="match status" value="1"/>
</dbReference>
<keyword evidence="2" id="KW-0418">Kinase</keyword>
<dbReference type="Proteomes" id="UP000076871">
    <property type="component" value="Unassembled WGS sequence"/>
</dbReference>
<dbReference type="InterPro" id="IPR051678">
    <property type="entry name" value="AGP_Transferase"/>
</dbReference>
<evidence type="ECO:0000313" key="2">
    <source>
        <dbReference type="EMBL" id="KZT07918.1"/>
    </source>
</evidence>
<dbReference type="PANTHER" id="PTHR21310">
    <property type="entry name" value="AMINOGLYCOSIDE PHOSPHOTRANSFERASE-RELATED-RELATED"/>
    <property type="match status" value="1"/>
</dbReference>
<name>A0A165EX82_9APHY</name>
<keyword evidence="2" id="KW-0808">Transferase</keyword>
<dbReference type="Gene3D" id="3.90.1200.10">
    <property type="match status" value="1"/>
</dbReference>
<accession>A0A165EX82</accession>
<gene>
    <name evidence="2" type="ORF">LAESUDRAFT_749150</name>
</gene>
<dbReference type="SUPFAM" id="SSF56112">
    <property type="entry name" value="Protein kinase-like (PK-like)"/>
    <property type="match status" value="1"/>
</dbReference>
<keyword evidence="3" id="KW-1185">Reference proteome</keyword>
<dbReference type="OrthoDB" id="5404599at2759"/>
<dbReference type="GeneID" id="63828574"/>
<dbReference type="PANTHER" id="PTHR21310:SF55">
    <property type="entry name" value="AMINOGLYCOSIDE PHOSPHOTRANSFERASE DOMAIN-CONTAINING PROTEIN"/>
    <property type="match status" value="1"/>
</dbReference>
<reference evidence="2 3" key="1">
    <citation type="journal article" date="2016" name="Mol. Biol. Evol.">
        <title>Comparative Genomics of Early-Diverging Mushroom-Forming Fungi Provides Insights into the Origins of Lignocellulose Decay Capabilities.</title>
        <authorList>
            <person name="Nagy L.G."/>
            <person name="Riley R."/>
            <person name="Tritt A."/>
            <person name="Adam C."/>
            <person name="Daum C."/>
            <person name="Floudas D."/>
            <person name="Sun H."/>
            <person name="Yadav J.S."/>
            <person name="Pangilinan J."/>
            <person name="Larsson K.H."/>
            <person name="Matsuura K."/>
            <person name="Barry K."/>
            <person name="Labutti K."/>
            <person name="Kuo R."/>
            <person name="Ohm R.A."/>
            <person name="Bhattacharya S.S."/>
            <person name="Shirouzu T."/>
            <person name="Yoshinaga Y."/>
            <person name="Martin F.M."/>
            <person name="Grigoriev I.V."/>
            <person name="Hibbett D.S."/>
        </authorList>
    </citation>
    <scope>NUCLEOTIDE SEQUENCE [LARGE SCALE GENOMIC DNA]</scope>
    <source>
        <strain evidence="2 3">93-53</strain>
    </source>
</reference>
<dbReference type="STRING" id="1314785.A0A165EX82"/>
<organism evidence="2 3">
    <name type="scientific">Laetiporus sulphureus 93-53</name>
    <dbReference type="NCBI Taxonomy" id="1314785"/>
    <lineage>
        <taxon>Eukaryota</taxon>
        <taxon>Fungi</taxon>
        <taxon>Dikarya</taxon>
        <taxon>Basidiomycota</taxon>
        <taxon>Agaricomycotina</taxon>
        <taxon>Agaricomycetes</taxon>
        <taxon>Polyporales</taxon>
        <taxon>Laetiporus</taxon>
    </lineage>
</organism>
<dbReference type="InParanoid" id="A0A165EX82"/>
<dbReference type="InterPro" id="IPR002575">
    <property type="entry name" value="Aminoglycoside_PTrfase"/>
</dbReference>
<dbReference type="GO" id="GO:0016301">
    <property type="term" value="F:kinase activity"/>
    <property type="evidence" value="ECO:0007669"/>
    <property type="project" value="UniProtKB-KW"/>
</dbReference>